<name>A0A0J7KQG3_LASNI</name>
<feature type="compositionally biased region" description="Basic and acidic residues" evidence="2">
    <location>
        <begin position="1297"/>
        <end position="1310"/>
    </location>
</feature>
<dbReference type="CDD" id="cd01650">
    <property type="entry name" value="RT_nLTR_like"/>
    <property type="match status" value="1"/>
</dbReference>
<feature type="region of interest" description="Disordered" evidence="2">
    <location>
        <begin position="1"/>
        <end position="75"/>
    </location>
</feature>
<dbReference type="GO" id="GO:0003964">
    <property type="term" value="F:RNA-directed DNA polymerase activity"/>
    <property type="evidence" value="ECO:0007669"/>
    <property type="project" value="UniProtKB-KW"/>
</dbReference>
<feature type="compositionally biased region" description="Basic and acidic residues" evidence="2">
    <location>
        <begin position="641"/>
        <end position="678"/>
    </location>
</feature>
<feature type="compositionally biased region" description="Basic and acidic residues" evidence="2">
    <location>
        <begin position="147"/>
        <end position="170"/>
    </location>
</feature>
<keyword evidence="1" id="KW-0175">Coiled coil</keyword>
<dbReference type="Proteomes" id="UP000036403">
    <property type="component" value="Unassembled WGS sequence"/>
</dbReference>
<evidence type="ECO:0000313" key="4">
    <source>
        <dbReference type="EMBL" id="KMQ92531.1"/>
    </source>
</evidence>
<feature type="domain" description="Reverse transcriptase" evidence="3">
    <location>
        <begin position="853"/>
        <end position="1125"/>
    </location>
</feature>
<keyword evidence="4" id="KW-0548">Nucleotidyltransferase</keyword>
<dbReference type="SUPFAM" id="SSF56672">
    <property type="entry name" value="DNA/RNA polymerases"/>
    <property type="match status" value="1"/>
</dbReference>
<dbReference type="OrthoDB" id="7700848at2759"/>
<dbReference type="STRING" id="67767.A0A0J7KQG3"/>
<feature type="region of interest" description="Disordered" evidence="2">
    <location>
        <begin position="641"/>
        <end position="863"/>
    </location>
</feature>
<keyword evidence="5" id="KW-1185">Reference proteome</keyword>
<proteinExistence type="predicted"/>
<dbReference type="PROSITE" id="PS50878">
    <property type="entry name" value="RT_POL"/>
    <property type="match status" value="1"/>
</dbReference>
<protein>
    <submittedName>
        <fullName evidence="4">Reverse transcriptase</fullName>
    </submittedName>
</protein>
<feature type="compositionally biased region" description="Basic and acidic residues" evidence="2">
    <location>
        <begin position="47"/>
        <end position="59"/>
    </location>
</feature>
<dbReference type="Pfam" id="PF00078">
    <property type="entry name" value="RVT_1"/>
    <property type="match status" value="1"/>
</dbReference>
<dbReference type="EMBL" id="LBMM01004344">
    <property type="protein sequence ID" value="KMQ92531.1"/>
    <property type="molecule type" value="Genomic_DNA"/>
</dbReference>
<evidence type="ECO:0000259" key="3">
    <source>
        <dbReference type="PROSITE" id="PS50878"/>
    </source>
</evidence>
<comment type="caution">
    <text evidence="4">The sequence shown here is derived from an EMBL/GenBank/DDBJ whole genome shotgun (WGS) entry which is preliminary data.</text>
</comment>
<keyword evidence="4" id="KW-0808">Transferase</keyword>
<evidence type="ECO:0000313" key="5">
    <source>
        <dbReference type="Proteomes" id="UP000036403"/>
    </source>
</evidence>
<accession>A0A0J7KQG3</accession>
<feature type="compositionally biased region" description="Basic residues" evidence="2">
    <location>
        <begin position="720"/>
        <end position="729"/>
    </location>
</feature>
<feature type="compositionally biased region" description="Basic and acidic residues" evidence="2">
    <location>
        <begin position="829"/>
        <end position="848"/>
    </location>
</feature>
<evidence type="ECO:0000256" key="2">
    <source>
        <dbReference type="SAM" id="MobiDB-lite"/>
    </source>
</evidence>
<dbReference type="PaxDb" id="67767-A0A0J7KQG3"/>
<feature type="compositionally biased region" description="Basic and acidic residues" evidence="2">
    <location>
        <begin position="706"/>
        <end position="719"/>
    </location>
</feature>
<feature type="non-terminal residue" evidence="4">
    <location>
        <position position="1"/>
    </location>
</feature>
<feature type="coiled-coil region" evidence="1">
    <location>
        <begin position="419"/>
        <end position="470"/>
    </location>
</feature>
<reference evidence="4 5" key="1">
    <citation type="submission" date="2015-04" db="EMBL/GenBank/DDBJ databases">
        <title>Lasius niger genome sequencing.</title>
        <authorList>
            <person name="Konorov E.A."/>
            <person name="Nikitin M.A."/>
            <person name="Kirill M.V."/>
            <person name="Chang P."/>
        </authorList>
    </citation>
    <scope>NUCLEOTIDE SEQUENCE [LARGE SCALE GENOMIC DNA]</scope>
    <source>
        <tissue evidence="4">Whole</tissue>
    </source>
</reference>
<feature type="region of interest" description="Disordered" evidence="2">
    <location>
        <begin position="365"/>
        <end position="412"/>
    </location>
</feature>
<feature type="compositionally biased region" description="Acidic residues" evidence="2">
    <location>
        <begin position="36"/>
        <end position="46"/>
    </location>
</feature>
<feature type="compositionally biased region" description="Basic residues" evidence="2">
    <location>
        <begin position="60"/>
        <end position="69"/>
    </location>
</feature>
<feature type="compositionally biased region" description="Basic and acidic residues" evidence="2">
    <location>
        <begin position="747"/>
        <end position="762"/>
    </location>
</feature>
<dbReference type="InterPro" id="IPR043502">
    <property type="entry name" value="DNA/RNA_pol_sf"/>
</dbReference>
<dbReference type="PANTHER" id="PTHR19446">
    <property type="entry name" value="REVERSE TRANSCRIPTASES"/>
    <property type="match status" value="1"/>
</dbReference>
<keyword evidence="4" id="KW-0695">RNA-directed DNA polymerase</keyword>
<gene>
    <name evidence="4" type="ORF">RF55_7468</name>
</gene>
<feature type="compositionally biased region" description="Basic residues" evidence="2">
    <location>
        <begin position="173"/>
        <end position="183"/>
    </location>
</feature>
<feature type="compositionally biased region" description="Basic and acidic residues" evidence="2">
    <location>
        <begin position="785"/>
        <end position="794"/>
    </location>
</feature>
<feature type="compositionally biased region" description="Basic and acidic residues" evidence="2">
    <location>
        <begin position="16"/>
        <end position="35"/>
    </location>
</feature>
<dbReference type="InterPro" id="IPR000477">
    <property type="entry name" value="RT_dom"/>
</dbReference>
<organism evidence="4 5">
    <name type="scientific">Lasius niger</name>
    <name type="common">Black garden ant</name>
    <dbReference type="NCBI Taxonomy" id="67767"/>
    <lineage>
        <taxon>Eukaryota</taxon>
        <taxon>Metazoa</taxon>
        <taxon>Ecdysozoa</taxon>
        <taxon>Arthropoda</taxon>
        <taxon>Hexapoda</taxon>
        <taxon>Insecta</taxon>
        <taxon>Pterygota</taxon>
        <taxon>Neoptera</taxon>
        <taxon>Endopterygota</taxon>
        <taxon>Hymenoptera</taxon>
        <taxon>Apocrita</taxon>
        <taxon>Aculeata</taxon>
        <taxon>Formicoidea</taxon>
        <taxon>Formicidae</taxon>
        <taxon>Formicinae</taxon>
        <taxon>Lasius</taxon>
        <taxon>Lasius</taxon>
    </lineage>
</organism>
<feature type="region of interest" description="Disordered" evidence="2">
    <location>
        <begin position="132"/>
        <end position="183"/>
    </location>
</feature>
<feature type="compositionally biased region" description="Gly residues" evidence="2">
    <location>
        <begin position="815"/>
        <end position="824"/>
    </location>
</feature>
<sequence>RTINATAHRSTGFRPVELHPGVEEPLKIDPRLRPIEEDENENEEEELERKIEKAAETLRKRAQQRKKQTDKHGEADTYQPCDKIWIKLHRRSDANRRLTRKIHLVYAGPYVVRAEVKKNAYLVEDGEGTTLEEKDVILTDESSDEEGISKPENPEETAKNDPLDSDKEGGGQRLRRKRSLVSKKGMRHISRLMRLISGKQPLDNVVGLVENQQMKILFDHRGEFNVVTEAAIKQIESKVGRLERLKNSASIPAYLKKEKKIKVRAVKLNIIIANRELNIEAMILNKEERVCVLFGRHACKEMGRKLSKLPKGNVELTRWDIHLTEQDRKKMLKQREKEEKEQKAVKRKNTKSYIVYAKRAKTSVSENIPDNPSDEEVVTTAEDRRMRPETEEEDESRRINGTTGEDPDRASESLDRVIVRETECKSHEVREKLERMREEEEALLRRIQRRIKLQATVKRQQERLNMLRRLAGEEEPEQAPTAAEVETITTLEEQRTAKVSETLFLALQAANVDRTFHRKINAKYINDESDYELDIVVAVKGVRQSASVVKAINIKLSIKGNTMESDVSFSEPKDKAIPQTIDKVIEKFRVTKDIDCKKVTKSTECKAVSKEAKSKSVTKDKKPRIISDVKICIPRLKMDDKKVKTSRPVHKEEKQIQEERTEETVTETKKNEEVEKEIAQLMEMSKAQKKRRSSSYCAESEDDDISDKHDGNDRDWKELPRHKRSRRSSLKGAMKPEASARSSSTEVGDRPIMEGKRSELQKAESALEVPKDEEPLPASQVPEMAKAEEVRTTMETEPDQETATPSQEAMEHGHLGGATRGGVSFGNKGRQEQRRTEDWGYTKGRQDKGTQVTQTKETKENDEFSHGANRSLLIGVRSQPKVRPICLLNDIGKTFERVLELRINRWQEGSPESDVSEYQFGFRRHRSTCDALRLLREITSAAVNNGGFAVVVSLDICNAFNNIPWGVIRRALKDKLFPPYIRRIIDSYLAEKTVWYTGRDGKSHSWPMEAGVPQGSVLGPVLWNLAFDCVLDIARDDENSNILCYADHTLVVVTGRNCRLTCLKASILVNRVIERIRELGLSVATNKTEAILFRDKRTKGLPSSISIGDTLVKFQPSIKYLGVMIDVSWTFSDHFRYVIDKTERVVRALNKLMPNLRGPDERRRRLYLNVVMSVVLYAERIRRTKLALVPHLEAWVAREPDIGSMAFHLTQVFTGHGCFANFLARIGKRIDVSCDFCGDEDSVYHVLRECPLWNWQRIIMRRQLKLPRDFTLGDVVEAILQSKTNWKVFSAYVEEAMRDKEEEEKRRERAGTSSTSDGDDGTE</sequence>
<feature type="region of interest" description="Disordered" evidence="2">
    <location>
        <begin position="1297"/>
        <end position="1323"/>
    </location>
</feature>
<feature type="coiled-coil region" evidence="1">
    <location>
        <begin position="321"/>
        <end position="348"/>
    </location>
</feature>
<evidence type="ECO:0000256" key="1">
    <source>
        <dbReference type="SAM" id="Coils"/>
    </source>
</evidence>